<accession>A0A9P4X730</accession>
<evidence type="ECO:0000256" key="6">
    <source>
        <dbReference type="SAM" id="MobiDB-lite"/>
    </source>
</evidence>
<keyword evidence="4" id="KW-0804">Transcription</keyword>
<feature type="domain" description="Aflatoxin regulatory protein" evidence="7">
    <location>
        <begin position="176"/>
        <end position="303"/>
    </location>
</feature>
<proteinExistence type="predicted"/>
<comment type="caution">
    <text evidence="8">The sequence shown here is derived from an EMBL/GenBank/DDBJ whole genome shotgun (WGS) entry which is preliminary data.</text>
</comment>
<keyword evidence="2" id="KW-0805">Transcription regulation</keyword>
<dbReference type="GO" id="GO:0046872">
    <property type="term" value="F:metal ion binding"/>
    <property type="evidence" value="ECO:0007669"/>
    <property type="project" value="UniProtKB-KW"/>
</dbReference>
<evidence type="ECO:0000313" key="9">
    <source>
        <dbReference type="Proteomes" id="UP000801864"/>
    </source>
</evidence>
<dbReference type="GO" id="GO:0006355">
    <property type="term" value="P:regulation of DNA-templated transcription"/>
    <property type="evidence" value="ECO:0007669"/>
    <property type="project" value="InterPro"/>
</dbReference>
<evidence type="ECO:0000313" key="8">
    <source>
        <dbReference type="EMBL" id="KAF3065410.1"/>
    </source>
</evidence>
<dbReference type="GO" id="GO:0045122">
    <property type="term" value="P:aflatoxin biosynthetic process"/>
    <property type="evidence" value="ECO:0007669"/>
    <property type="project" value="InterPro"/>
</dbReference>
<gene>
    <name evidence="8" type="ORF">CFAM422_009653</name>
</gene>
<feature type="compositionally biased region" description="Polar residues" evidence="6">
    <location>
        <begin position="143"/>
        <end position="157"/>
    </location>
</feature>
<organism evidence="8 9">
    <name type="scientific">Trichoderma lentiforme</name>
    <dbReference type="NCBI Taxonomy" id="1567552"/>
    <lineage>
        <taxon>Eukaryota</taxon>
        <taxon>Fungi</taxon>
        <taxon>Dikarya</taxon>
        <taxon>Ascomycota</taxon>
        <taxon>Pezizomycotina</taxon>
        <taxon>Sordariomycetes</taxon>
        <taxon>Hypocreomycetidae</taxon>
        <taxon>Hypocreales</taxon>
        <taxon>Hypocreaceae</taxon>
        <taxon>Trichoderma</taxon>
    </lineage>
</organism>
<evidence type="ECO:0000256" key="3">
    <source>
        <dbReference type="ARBA" id="ARBA00023125"/>
    </source>
</evidence>
<dbReference type="InterPro" id="IPR013700">
    <property type="entry name" value="AflR"/>
</dbReference>
<feature type="region of interest" description="Disordered" evidence="6">
    <location>
        <begin position="143"/>
        <end position="167"/>
    </location>
</feature>
<evidence type="ECO:0000256" key="1">
    <source>
        <dbReference type="ARBA" id="ARBA00022723"/>
    </source>
</evidence>
<dbReference type="AlphaFoldDB" id="A0A9P4X730"/>
<name>A0A9P4X730_9HYPO</name>
<protein>
    <recommendedName>
        <fullName evidence="7">Aflatoxin regulatory protein domain-containing protein</fullName>
    </recommendedName>
</protein>
<keyword evidence="3" id="KW-0238">DNA-binding</keyword>
<dbReference type="EMBL" id="QLNT01000018">
    <property type="protein sequence ID" value="KAF3065410.1"/>
    <property type="molecule type" value="Genomic_DNA"/>
</dbReference>
<reference evidence="8 9" key="1">
    <citation type="submission" date="2018-06" db="EMBL/GenBank/DDBJ databases">
        <title>Genome analysis of cellulolytic fungus Trichoderma lentiforme CFAM-422.</title>
        <authorList>
            <person name="Steindorff A.S."/>
            <person name="Formighieri E.F."/>
            <person name="Midorikawa G.E.O."/>
            <person name="Tamietti M.S."/>
            <person name="Ramos E.Z."/>
            <person name="Silva A.S."/>
            <person name="Bon E.P.S."/>
            <person name="Mendes T.D."/>
            <person name="Damaso M.C.T."/>
            <person name="Favaro L.C.L."/>
        </authorList>
    </citation>
    <scope>NUCLEOTIDE SEQUENCE [LARGE SCALE GENOMIC DNA]</scope>
    <source>
        <strain evidence="8 9">CFAM-422</strain>
    </source>
</reference>
<keyword evidence="9" id="KW-1185">Reference proteome</keyword>
<dbReference type="GO" id="GO:0003677">
    <property type="term" value="F:DNA binding"/>
    <property type="evidence" value="ECO:0007669"/>
    <property type="project" value="UniProtKB-KW"/>
</dbReference>
<sequence length="405" mass="43581">MPDERGTDTIAASVSFATGHTVMKTMANCDGWLESPHLSQSFISNGPFNDNMAAVDHSSIFSSFEEDRGNMSAGLGDAGSEMDRLGFFPPSTASEGYQQPSRDIASLLMPIQDATVFTPVSESMSIPDASSCSCCSSTGRPGSSSARFPSAGPSTASVADMSTGKSSPADIPETFACRCLDQALQLLKRVSGSSRMSSSSSSSSVHSHYSSQSSQVVSRMSSITLDDDKLSNDFCETDTQPQWLQAILSENRQCLGAMENILACSTTDEDSMLPGILCMILLKILDRYSNMAWSRPLLPDSHSRDIAELGSNMSGYLIMETGLVSSTMHRHIFISNEQGQMRHIHLDRGTSQHSDDEYLGRATAHLVLGELHWVQKVYKPSNTPELRLGKQAANNSNADGGAWGS</sequence>
<evidence type="ECO:0000256" key="2">
    <source>
        <dbReference type="ARBA" id="ARBA00023015"/>
    </source>
</evidence>
<evidence type="ECO:0000259" key="7">
    <source>
        <dbReference type="Pfam" id="PF08493"/>
    </source>
</evidence>
<keyword evidence="5" id="KW-0539">Nucleus</keyword>
<dbReference type="Proteomes" id="UP000801864">
    <property type="component" value="Unassembled WGS sequence"/>
</dbReference>
<keyword evidence="1" id="KW-0479">Metal-binding</keyword>
<evidence type="ECO:0000256" key="4">
    <source>
        <dbReference type="ARBA" id="ARBA00023163"/>
    </source>
</evidence>
<dbReference type="GO" id="GO:0005634">
    <property type="term" value="C:nucleus"/>
    <property type="evidence" value="ECO:0007669"/>
    <property type="project" value="InterPro"/>
</dbReference>
<dbReference type="Pfam" id="PF08493">
    <property type="entry name" value="AflR"/>
    <property type="match status" value="1"/>
</dbReference>
<evidence type="ECO:0000256" key="5">
    <source>
        <dbReference type="ARBA" id="ARBA00023242"/>
    </source>
</evidence>